<feature type="signal peptide" evidence="2">
    <location>
        <begin position="1"/>
        <end position="37"/>
    </location>
</feature>
<evidence type="ECO:0000313" key="4">
    <source>
        <dbReference type="Proteomes" id="UP000176204"/>
    </source>
</evidence>
<evidence type="ECO:0000313" key="3">
    <source>
        <dbReference type="EMBL" id="SEH73252.1"/>
    </source>
</evidence>
<keyword evidence="1" id="KW-0175">Coiled coil</keyword>
<accession>A0A1H6KP07</accession>
<keyword evidence="4" id="KW-1185">Reference proteome</keyword>
<evidence type="ECO:0000256" key="2">
    <source>
        <dbReference type="SAM" id="SignalP"/>
    </source>
</evidence>
<dbReference type="STRING" id="1679444.PYTT_0308"/>
<dbReference type="AlphaFoldDB" id="A0A1H6KP07"/>
<dbReference type="KEGG" id="agl:PYTT_0308"/>
<proteinExistence type="predicted"/>
<feature type="chain" id="PRO_5009604463" evidence="2">
    <location>
        <begin position="38"/>
        <end position="408"/>
    </location>
</feature>
<gene>
    <name evidence="3" type="ORF">PYTT_0308</name>
</gene>
<evidence type="ECO:0000256" key="1">
    <source>
        <dbReference type="SAM" id="Coils"/>
    </source>
</evidence>
<reference evidence="4" key="1">
    <citation type="submission" date="2016-09" db="EMBL/GenBank/DDBJ databases">
        <authorList>
            <person name="Koehorst J."/>
        </authorList>
    </citation>
    <scope>NUCLEOTIDE SEQUENCE [LARGE SCALE GENOMIC DNA]</scope>
</reference>
<dbReference type="Proteomes" id="UP000176204">
    <property type="component" value="Chromosome I"/>
</dbReference>
<dbReference type="RefSeq" id="WP_067772728.1">
    <property type="nucleotide sequence ID" value="NZ_LIGX01000002.1"/>
</dbReference>
<organism evidence="3 4">
    <name type="scientific">Akkermansia glycaniphila</name>
    <dbReference type="NCBI Taxonomy" id="1679444"/>
    <lineage>
        <taxon>Bacteria</taxon>
        <taxon>Pseudomonadati</taxon>
        <taxon>Verrucomicrobiota</taxon>
        <taxon>Verrucomicrobiia</taxon>
        <taxon>Verrucomicrobiales</taxon>
        <taxon>Akkermansiaceae</taxon>
        <taxon>Akkermansia</taxon>
    </lineage>
</organism>
<keyword evidence="2" id="KW-0732">Signal</keyword>
<sequence length="408" mass="45724">MHIQPPDNNKGPAYPSIAGIAAMAAACMLGSMPQAYAAGTPPSPAVVDESSPGSSLEHLWQDEALYARQRAAEDALLGAYADRNEPLPAAVLQQVQDLVRQYARERAGIWQGKIHGEALVPSNPKSLGRIAVEPESRRRQIIEEFYLIQGQHMRSYDVLGRYAYTDEDMPQEKLAQVAAAMLSHVRERKALPLKHAGVLDPVSINKQPVVKGLIVQESRTASPEQPDCVEVRRIRAAHVEPLSDQQMTQQLQNAYDEARSSLYLQQQAEEQALLGAYVGNGAPPVPDGTMQQLRELVLKYAAQREELRNRYVELGEKKDALLQRQKQEADELRKMQEHEIYGEYGKIGAPVYLGLDGTAVTDESLQGVKELVFRQIRQRAEMQKKHQAEQMEMLRSLNPSTELRLYRF</sequence>
<protein>
    <submittedName>
        <fullName evidence="3">Uncharacterized protein</fullName>
    </submittedName>
</protein>
<feature type="coiled-coil region" evidence="1">
    <location>
        <begin position="290"/>
        <end position="324"/>
    </location>
</feature>
<name>A0A1H6KP07_9BACT</name>
<dbReference type="EMBL" id="LT629973">
    <property type="protein sequence ID" value="SEH73252.1"/>
    <property type="molecule type" value="Genomic_DNA"/>
</dbReference>